<dbReference type="Pfam" id="PF09587">
    <property type="entry name" value="PGA_cap"/>
    <property type="match status" value="1"/>
</dbReference>
<dbReference type="PANTHER" id="PTHR33393:SF13">
    <property type="entry name" value="PGA BIOSYNTHESIS PROTEIN CAPA"/>
    <property type="match status" value="1"/>
</dbReference>
<dbReference type="Gene3D" id="3.60.21.10">
    <property type="match status" value="1"/>
</dbReference>
<feature type="domain" description="Capsule synthesis protein CapA" evidence="2">
    <location>
        <begin position="51"/>
        <end position="292"/>
    </location>
</feature>
<dbReference type="PROSITE" id="PS51257">
    <property type="entry name" value="PROKAR_LIPOPROTEIN"/>
    <property type="match status" value="1"/>
</dbReference>
<dbReference type="eggNOG" id="COG2843">
    <property type="taxonomic scope" value="Bacteria"/>
</dbReference>
<dbReference type="AlphaFoldDB" id="W7ID15"/>
<dbReference type="SMART" id="SM00854">
    <property type="entry name" value="PGA_cap"/>
    <property type="match status" value="1"/>
</dbReference>
<dbReference type="InterPro" id="IPR019079">
    <property type="entry name" value="Capsule_synth_CapA"/>
</dbReference>
<dbReference type="PATRIC" id="fig|909613.9.peg.5962"/>
<dbReference type="PANTHER" id="PTHR33393">
    <property type="entry name" value="POLYGLUTAMINE SYNTHESIS ACCESSORY PROTEIN RV0574C-RELATED"/>
    <property type="match status" value="1"/>
</dbReference>
<comment type="similarity">
    <text evidence="1">Belongs to the CapA family.</text>
</comment>
<protein>
    <submittedName>
        <fullName evidence="3">Lipoprotein</fullName>
    </submittedName>
</protein>
<organism evidence="3 4">
    <name type="scientific">Actinokineospora spheciospongiae</name>
    <dbReference type="NCBI Taxonomy" id="909613"/>
    <lineage>
        <taxon>Bacteria</taxon>
        <taxon>Bacillati</taxon>
        <taxon>Actinomycetota</taxon>
        <taxon>Actinomycetes</taxon>
        <taxon>Pseudonocardiales</taxon>
        <taxon>Pseudonocardiaceae</taxon>
        <taxon>Actinokineospora</taxon>
    </lineage>
</organism>
<dbReference type="SUPFAM" id="SSF56300">
    <property type="entry name" value="Metallo-dependent phosphatases"/>
    <property type="match status" value="1"/>
</dbReference>
<sequence length="372" mass="37743">MWKRVVGGLACGVLLAGCTGNPTVGEVPPDPMAGAGGLPVTSGAPKPPGFTLVAGGDVLIHPALSEQARADGGFAPLFGGVKTVLDQADVAVCHLEVPIAAPGGAAEGYPRFVAPNELASGLAASGFDTCSTASNHTLDQGAGGVTSTLDALDAAGVTHTGSARTAAEAAKPLVRDVAGVKVGFVSFTFGLNTGTRTPPGSPWMVNTLDSADVVAAARAARAVGAEVVVASLHWGTEGQHEVTASQRRIAREVLADPAVDVIIGHHAHVVQPFEQVNGKWVAYGLGNQVARHEEPKGVTEEGAMARFHFAEGAGGWVVDRAEYIPTVVDLGPPIRLRDLTADAAAPRRAESLARTDGIVLSLGAGQAGLTRP</sequence>
<dbReference type="InterPro" id="IPR029052">
    <property type="entry name" value="Metallo-depent_PP-like"/>
</dbReference>
<dbReference type="EMBL" id="AYXG01000230">
    <property type="protein sequence ID" value="EWC58710.1"/>
    <property type="molecule type" value="Genomic_DNA"/>
</dbReference>
<dbReference type="STRING" id="909613.UO65_5961"/>
<accession>W7ID15</accession>
<dbReference type="Proteomes" id="UP000019277">
    <property type="component" value="Unassembled WGS sequence"/>
</dbReference>
<keyword evidence="4" id="KW-1185">Reference proteome</keyword>
<comment type="caution">
    <text evidence="3">The sequence shown here is derived from an EMBL/GenBank/DDBJ whole genome shotgun (WGS) entry which is preliminary data.</text>
</comment>
<name>W7ID15_9PSEU</name>
<dbReference type="CDD" id="cd07381">
    <property type="entry name" value="MPP_CapA"/>
    <property type="match status" value="1"/>
</dbReference>
<evidence type="ECO:0000256" key="1">
    <source>
        <dbReference type="ARBA" id="ARBA00005662"/>
    </source>
</evidence>
<dbReference type="InterPro" id="IPR052169">
    <property type="entry name" value="CW_Biosynth-Accessory"/>
</dbReference>
<gene>
    <name evidence="3" type="ORF">UO65_5961</name>
</gene>
<evidence type="ECO:0000259" key="2">
    <source>
        <dbReference type="SMART" id="SM00854"/>
    </source>
</evidence>
<evidence type="ECO:0000313" key="3">
    <source>
        <dbReference type="EMBL" id="EWC58710.1"/>
    </source>
</evidence>
<proteinExistence type="inferred from homology"/>
<reference evidence="3 4" key="1">
    <citation type="journal article" date="2014" name="Genome Announc.">
        <title>Draft Genome Sequence of the Antitrypanosomally Active Sponge-Associated Bacterium Actinokineospora sp. Strain EG49.</title>
        <authorList>
            <person name="Harjes J."/>
            <person name="Ryu T."/>
            <person name="Abdelmohsen U.R."/>
            <person name="Moitinho-Silva L."/>
            <person name="Horn H."/>
            <person name="Ravasi T."/>
            <person name="Hentschel U."/>
        </authorList>
    </citation>
    <scope>NUCLEOTIDE SEQUENCE [LARGE SCALE GENOMIC DNA]</scope>
    <source>
        <strain evidence="3 4">EG49</strain>
    </source>
</reference>
<evidence type="ECO:0000313" key="4">
    <source>
        <dbReference type="Proteomes" id="UP000019277"/>
    </source>
</evidence>
<keyword evidence="3" id="KW-0449">Lipoprotein</keyword>